<name>A0A7Y4KZE3_9ACTN</name>
<dbReference type="EMBL" id="JACHKF010000001">
    <property type="protein sequence ID" value="MBB6569427.1"/>
    <property type="molecule type" value="Genomic_DNA"/>
</dbReference>
<reference evidence="2 5" key="2">
    <citation type="submission" date="2020-08" db="EMBL/GenBank/DDBJ databases">
        <title>Sequencing the genomes of 1000 actinobacteria strains.</title>
        <authorList>
            <person name="Klenk H.-P."/>
        </authorList>
    </citation>
    <scope>NUCLEOTIDE SEQUENCE [LARGE SCALE GENOMIC DNA]</scope>
    <source>
        <strain evidence="2 5">DSM 15626</strain>
    </source>
</reference>
<proteinExistence type="predicted"/>
<dbReference type="EMBL" id="JABJRC010000002">
    <property type="protein sequence ID" value="NOL40737.1"/>
    <property type="molecule type" value="Genomic_DNA"/>
</dbReference>
<evidence type="ECO:0000256" key="1">
    <source>
        <dbReference type="SAM" id="Phobius"/>
    </source>
</evidence>
<feature type="transmembrane region" description="Helical" evidence="1">
    <location>
        <begin position="230"/>
        <end position="252"/>
    </location>
</feature>
<feature type="transmembrane region" description="Helical" evidence="1">
    <location>
        <begin position="108"/>
        <end position="132"/>
    </location>
</feature>
<organism evidence="3 4">
    <name type="scientific">Kribbella sandramycini</name>
    <dbReference type="NCBI Taxonomy" id="60450"/>
    <lineage>
        <taxon>Bacteria</taxon>
        <taxon>Bacillati</taxon>
        <taxon>Actinomycetota</taxon>
        <taxon>Actinomycetes</taxon>
        <taxon>Propionibacteriales</taxon>
        <taxon>Kribbellaceae</taxon>
        <taxon>Kribbella</taxon>
    </lineage>
</organism>
<dbReference type="InterPro" id="IPR010390">
    <property type="entry name" value="ABC-2_transporter-like"/>
</dbReference>
<protein>
    <submittedName>
        <fullName evidence="2">ABC-2 type transport system permease protein</fullName>
    </submittedName>
</protein>
<keyword evidence="4" id="KW-1185">Reference proteome</keyword>
<keyword evidence="1" id="KW-0472">Membrane</keyword>
<evidence type="ECO:0000313" key="4">
    <source>
        <dbReference type="Proteomes" id="UP000534306"/>
    </source>
</evidence>
<comment type="caution">
    <text evidence="3">The sequence shown here is derived from an EMBL/GenBank/DDBJ whole genome shotgun (WGS) entry which is preliminary data.</text>
</comment>
<feature type="transmembrane region" description="Helical" evidence="1">
    <location>
        <begin position="179"/>
        <end position="199"/>
    </location>
</feature>
<feature type="transmembrane region" description="Helical" evidence="1">
    <location>
        <begin position="26"/>
        <end position="50"/>
    </location>
</feature>
<accession>A0A7Y4KZE3</accession>
<dbReference type="RefSeq" id="WP_171673218.1">
    <property type="nucleotide sequence ID" value="NZ_BAAAGT010000002.1"/>
</dbReference>
<gene>
    <name evidence="2" type="ORF">HNR71_005064</name>
    <name evidence="3" type="ORF">HPO96_10815</name>
</gene>
<reference evidence="3 4" key="1">
    <citation type="submission" date="2020-05" db="EMBL/GenBank/DDBJ databases">
        <title>Genome sequence of Kribbella sandramycini ATCC 39419.</title>
        <authorList>
            <person name="Maclea K.S."/>
            <person name="Fair J.L."/>
        </authorList>
    </citation>
    <scope>NUCLEOTIDE SEQUENCE [LARGE SCALE GENOMIC DNA]</scope>
    <source>
        <strain evidence="3 4">ATCC 39419</strain>
    </source>
</reference>
<dbReference type="Proteomes" id="UP000553957">
    <property type="component" value="Unassembled WGS sequence"/>
</dbReference>
<keyword evidence="1" id="KW-1133">Transmembrane helix</keyword>
<dbReference type="Proteomes" id="UP000534306">
    <property type="component" value="Unassembled WGS sequence"/>
</dbReference>
<keyword evidence="1" id="KW-0812">Transmembrane</keyword>
<feature type="transmembrane region" description="Helical" evidence="1">
    <location>
        <begin position="62"/>
        <end position="81"/>
    </location>
</feature>
<evidence type="ECO:0000313" key="2">
    <source>
        <dbReference type="EMBL" id="MBB6569427.1"/>
    </source>
</evidence>
<sequence>MRERLTGVRGLYRAGYRSVLAYRADLWFGIAGLVIQATLTVVVWRVLYAGHDEVAGIDRSTAVSYAVLAAAIQAVIMPWQFSSLPFRVLRGQIGVDMMRPRSLISQNLAQAVGTMVGRLPIGVAGLLTGLALGGVQPPRSAAGLGLWVISMSLGIANILIVNLLVSMTAFWTLEIGGFMIVYRFATAFLSGALIPLWFMPGWLQPILGWLPFQAQMYAPLSIWFGTRDGVLGVLALQVGWVVVLFGLLQLVWRRAVHKVVVLGG</sequence>
<feature type="transmembrane region" description="Helical" evidence="1">
    <location>
        <begin position="144"/>
        <end position="173"/>
    </location>
</feature>
<evidence type="ECO:0000313" key="3">
    <source>
        <dbReference type="EMBL" id="NOL40737.1"/>
    </source>
</evidence>
<evidence type="ECO:0000313" key="5">
    <source>
        <dbReference type="Proteomes" id="UP000553957"/>
    </source>
</evidence>
<dbReference type="AlphaFoldDB" id="A0A7Y4KZE3"/>
<dbReference type="PANTHER" id="PTHR36832:SF2">
    <property type="entry name" value="INTEGRAL MEMBRANE PROTEIN"/>
    <property type="match status" value="1"/>
</dbReference>
<dbReference type="Pfam" id="PF06182">
    <property type="entry name" value="ABC2_membrane_6"/>
    <property type="match status" value="1"/>
</dbReference>
<dbReference type="PANTHER" id="PTHR36832">
    <property type="entry name" value="SLR1174 PROTEIN-RELATED"/>
    <property type="match status" value="1"/>
</dbReference>